<protein>
    <submittedName>
        <fullName evidence="2">Uncharacterized protein</fullName>
    </submittedName>
</protein>
<evidence type="ECO:0000313" key="2">
    <source>
        <dbReference type="EMBL" id="KXG24850.1"/>
    </source>
</evidence>
<sequence>MPAPPPAKLRCPTTSAAAADRHCCCCRQAVSLPPCPCPAQPPYPFPHCLDSGATAASPPRRIHTRSYHRASLLPSNPSPPVSANAEKHIRHGLIAPHVFPGPTHRPTPLKANKLKSSRWWAGGPSTRVPGPTHRPTPLKANKLKSSRWWAGGPSTRVVHLTGQQDTRHPSKPCRSRIRVCGGAA</sequence>
<evidence type="ECO:0000256" key="1">
    <source>
        <dbReference type="SAM" id="MobiDB-lite"/>
    </source>
</evidence>
<feature type="region of interest" description="Disordered" evidence="1">
    <location>
        <begin position="119"/>
        <end position="139"/>
    </location>
</feature>
<dbReference type="Gramene" id="KXG24850">
    <property type="protein sequence ID" value="KXG24850"/>
    <property type="gene ID" value="SORBI_3007G094000"/>
</dbReference>
<gene>
    <name evidence="2" type="ORF">SORBI_3007G094000</name>
</gene>
<dbReference type="AlphaFoldDB" id="A0A1B6PGP4"/>
<reference evidence="2 3" key="1">
    <citation type="journal article" date="2009" name="Nature">
        <title>The Sorghum bicolor genome and the diversification of grasses.</title>
        <authorList>
            <person name="Paterson A.H."/>
            <person name="Bowers J.E."/>
            <person name="Bruggmann R."/>
            <person name="Dubchak I."/>
            <person name="Grimwood J."/>
            <person name="Gundlach H."/>
            <person name="Haberer G."/>
            <person name="Hellsten U."/>
            <person name="Mitros T."/>
            <person name="Poliakov A."/>
            <person name="Schmutz J."/>
            <person name="Spannagl M."/>
            <person name="Tang H."/>
            <person name="Wang X."/>
            <person name="Wicker T."/>
            <person name="Bharti A.K."/>
            <person name="Chapman J."/>
            <person name="Feltus F.A."/>
            <person name="Gowik U."/>
            <person name="Grigoriev I.V."/>
            <person name="Lyons E."/>
            <person name="Maher C.A."/>
            <person name="Martis M."/>
            <person name="Narechania A."/>
            <person name="Otillar R.P."/>
            <person name="Penning B.W."/>
            <person name="Salamov A.A."/>
            <person name="Wang Y."/>
            <person name="Zhang L."/>
            <person name="Carpita N.C."/>
            <person name="Freeling M."/>
            <person name="Gingle A.R."/>
            <person name="Hash C.T."/>
            <person name="Keller B."/>
            <person name="Klein P."/>
            <person name="Kresovich S."/>
            <person name="McCann M.C."/>
            <person name="Ming R."/>
            <person name="Peterson D.G."/>
            <person name="Mehboob-ur-Rahman"/>
            <person name="Ware D."/>
            <person name="Westhoff P."/>
            <person name="Mayer K.F."/>
            <person name="Messing J."/>
            <person name="Rokhsar D.S."/>
        </authorList>
    </citation>
    <scope>NUCLEOTIDE SEQUENCE [LARGE SCALE GENOMIC DNA]</scope>
    <source>
        <strain evidence="3">cv. BTx623</strain>
    </source>
</reference>
<dbReference type="EMBL" id="CM000766">
    <property type="protein sequence ID" value="KXG24850.1"/>
    <property type="molecule type" value="Genomic_DNA"/>
</dbReference>
<organism evidence="2 3">
    <name type="scientific">Sorghum bicolor</name>
    <name type="common">Sorghum</name>
    <name type="synonym">Sorghum vulgare</name>
    <dbReference type="NCBI Taxonomy" id="4558"/>
    <lineage>
        <taxon>Eukaryota</taxon>
        <taxon>Viridiplantae</taxon>
        <taxon>Streptophyta</taxon>
        <taxon>Embryophyta</taxon>
        <taxon>Tracheophyta</taxon>
        <taxon>Spermatophyta</taxon>
        <taxon>Magnoliopsida</taxon>
        <taxon>Liliopsida</taxon>
        <taxon>Poales</taxon>
        <taxon>Poaceae</taxon>
        <taxon>PACMAD clade</taxon>
        <taxon>Panicoideae</taxon>
        <taxon>Andropogonodae</taxon>
        <taxon>Andropogoneae</taxon>
        <taxon>Sorghinae</taxon>
        <taxon>Sorghum</taxon>
    </lineage>
</organism>
<dbReference type="Proteomes" id="UP000000768">
    <property type="component" value="Chromosome 7"/>
</dbReference>
<accession>A0A1B6PGP4</accession>
<evidence type="ECO:0000313" key="3">
    <source>
        <dbReference type="Proteomes" id="UP000000768"/>
    </source>
</evidence>
<name>A0A1B6PGP4_SORBI</name>
<dbReference type="InParanoid" id="A0A1B6PGP4"/>
<proteinExistence type="predicted"/>
<keyword evidence="3" id="KW-1185">Reference proteome</keyword>
<reference evidence="3" key="2">
    <citation type="journal article" date="2018" name="Plant J.">
        <title>The Sorghum bicolor reference genome: improved assembly, gene annotations, a transcriptome atlas, and signatures of genome organization.</title>
        <authorList>
            <person name="McCormick R.F."/>
            <person name="Truong S.K."/>
            <person name="Sreedasyam A."/>
            <person name="Jenkins J."/>
            <person name="Shu S."/>
            <person name="Sims D."/>
            <person name="Kennedy M."/>
            <person name="Amirebrahimi M."/>
            <person name="Weers B.D."/>
            <person name="McKinley B."/>
            <person name="Mattison A."/>
            <person name="Morishige D.T."/>
            <person name="Grimwood J."/>
            <person name="Schmutz J."/>
            <person name="Mullet J.E."/>
        </authorList>
    </citation>
    <scope>NUCLEOTIDE SEQUENCE [LARGE SCALE GENOMIC DNA]</scope>
    <source>
        <strain evidence="3">cv. BTx623</strain>
    </source>
</reference>